<dbReference type="OrthoDB" id="5291571at2"/>
<dbReference type="InterPro" id="IPR040079">
    <property type="entry name" value="Glutathione_S-Trfase"/>
</dbReference>
<feature type="domain" description="GST N-terminal" evidence="1">
    <location>
        <begin position="1"/>
        <end position="77"/>
    </location>
</feature>
<dbReference type="CDD" id="cd03199">
    <property type="entry name" value="GST_C_GRX2"/>
    <property type="match status" value="1"/>
</dbReference>
<dbReference type="InterPro" id="IPR004045">
    <property type="entry name" value="Glutathione_S-Trfase_N"/>
</dbReference>
<accession>A0A1H9LS94</accession>
<evidence type="ECO:0000313" key="3">
    <source>
        <dbReference type="Proteomes" id="UP000242515"/>
    </source>
</evidence>
<dbReference type="EMBL" id="FOGC01000012">
    <property type="protein sequence ID" value="SER14382.1"/>
    <property type="molecule type" value="Genomic_DNA"/>
</dbReference>
<protein>
    <submittedName>
        <fullName evidence="2">Glutaredoxin 2</fullName>
    </submittedName>
</protein>
<dbReference type="PROSITE" id="PS50404">
    <property type="entry name" value="GST_NTER"/>
    <property type="match status" value="1"/>
</dbReference>
<gene>
    <name evidence="2" type="ORF">SAMN05216522_11266</name>
</gene>
<dbReference type="SFLD" id="SFLDG01204">
    <property type="entry name" value="Grx2-like.1"/>
    <property type="match status" value="1"/>
</dbReference>
<dbReference type="InterPro" id="IPR036249">
    <property type="entry name" value="Thioredoxin-like_sf"/>
</dbReference>
<evidence type="ECO:0000313" key="2">
    <source>
        <dbReference type="EMBL" id="SER14382.1"/>
    </source>
</evidence>
<dbReference type="RefSeq" id="WP_092677723.1">
    <property type="nucleotide sequence ID" value="NZ_FOGC01000012.1"/>
</dbReference>
<dbReference type="InterPro" id="IPR011901">
    <property type="entry name" value="Grx2"/>
</dbReference>
<dbReference type="STRING" id="988801.SAMN05216522_11266"/>
<dbReference type="GO" id="GO:0005829">
    <property type="term" value="C:cytosol"/>
    <property type="evidence" value="ECO:0007669"/>
    <property type="project" value="InterPro"/>
</dbReference>
<reference evidence="3" key="1">
    <citation type="submission" date="2016-10" db="EMBL/GenBank/DDBJ databases">
        <authorList>
            <person name="Varghese N."/>
            <person name="Submissions S."/>
        </authorList>
    </citation>
    <scope>NUCLEOTIDE SEQUENCE [LARGE SCALE GENOMIC DNA]</scope>
    <source>
        <strain evidence="3">8N4</strain>
    </source>
</reference>
<dbReference type="SFLD" id="SFLDG01183">
    <property type="entry name" value="Grx2-like"/>
    <property type="match status" value="1"/>
</dbReference>
<dbReference type="SFLD" id="SFLDS00019">
    <property type="entry name" value="Glutathione_Transferase_(cytos"/>
    <property type="match status" value="1"/>
</dbReference>
<dbReference type="Pfam" id="PF04399">
    <property type="entry name" value="Glutaredoxin2_C"/>
    <property type="match status" value="1"/>
</dbReference>
<proteinExistence type="predicted"/>
<dbReference type="Gene3D" id="3.40.30.10">
    <property type="entry name" value="Glutaredoxin"/>
    <property type="match status" value="1"/>
</dbReference>
<dbReference type="NCBIfam" id="TIGR02182">
    <property type="entry name" value="GRXB"/>
    <property type="match status" value="1"/>
</dbReference>
<dbReference type="InterPro" id="IPR036282">
    <property type="entry name" value="Glutathione-S-Trfase_C_sf"/>
</dbReference>
<organism evidence="2 3">
    <name type="scientific">Rosenbergiella nectarea</name>
    <dbReference type="NCBI Taxonomy" id="988801"/>
    <lineage>
        <taxon>Bacteria</taxon>
        <taxon>Pseudomonadati</taxon>
        <taxon>Pseudomonadota</taxon>
        <taxon>Gammaproteobacteria</taxon>
        <taxon>Enterobacterales</taxon>
        <taxon>Erwiniaceae</taxon>
        <taxon>Rosenbergiella</taxon>
    </lineage>
</organism>
<dbReference type="SUPFAM" id="SSF47616">
    <property type="entry name" value="GST C-terminal domain-like"/>
    <property type="match status" value="1"/>
</dbReference>
<dbReference type="Gene3D" id="1.20.1050.10">
    <property type="match status" value="1"/>
</dbReference>
<evidence type="ECO:0000259" key="1">
    <source>
        <dbReference type="PROSITE" id="PS50404"/>
    </source>
</evidence>
<dbReference type="NCBIfam" id="NF007702">
    <property type="entry name" value="PRK10387.1"/>
    <property type="match status" value="1"/>
</dbReference>
<sequence>MHLYVYDHCPFCVKARMIFGLDQQPVDASFLLNDDEETPNKLIGKKMLPILVKDDNSAMGESLDIINYVESLSASPRLSRESSKDLAQWLTDVGTYINQLLLPIMPTTDFAEFSTASARDYYSAKKQAYIGDFGPLRAARASLVEKINHDLTRLVDIIQSPHAVNGTLSYDDIHLFPLLRNLTLVNEITWPTPVAALRDSLSTQSGVPLLFDLAH</sequence>
<dbReference type="Proteomes" id="UP000242515">
    <property type="component" value="Unassembled WGS sequence"/>
</dbReference>
<name>A0A1H9LS94_9GAMM</name>
<dbReference type="Pfam" id="PF13417">
    <property type="entry name" value="GST_N_3"/>
    <property type="match status" value="1"/>
</dbReference>
<dbReference type="InterPro" id="IPR007494">
    <property type="entry name" value="Glutaredoxin2_C"/>
</dbReference>
<dbReference type="SUPFAM" id="SSF52833">
    <property type="entry name" value="Thioredoxin-like"/>
    <property type="match status" value="1"/>
</dbReference>
<dbReference type="SMR" id="A0A1H9LS94"/>
<dbReference type="AlphaFoldDB" id="A0A1H9LS94"/>
<keyword evidence="3" id="KW-1185">Reference proteome</keyword>